<dbReference type="STRING" id="1219077.VAZ01S_059_00050"/>
<name>U3AAS8_9VIBR</name>
<proteinExistence type="predicted"/>
<evidence type="ECO:0000313" key="1">
    <source>
        <dbReference type="EMBL" id="GAD77046.1"/>
    </source>
</evidence>
<comment type="caution">
    <text evidence="1">The sequence shown here is derived from an EMBL/GenBank/DDBJ whole genome shotgun (WGS) entry which is preliminary data.</text>
</comment>
<dbReference type="eggNOG" id="ENOG5030WZS">
    <property type="taxonomic scope" value="Bacteria"/>
</dbReference>
<dbReference type="RefSeq" id="WP_021710789.1">
    <property type="nucleotide sequence ID" value="NZ_BATL01000059.1"/>
</dbReference>
<evidence type="ECO:0000313" key="2">
    <source>
        <dbReference type="Proteomes" id="UP000016567"/>
    </source>
</evidence>
<sequence length="122" mass="14007">MENWIKQAFNQNGPFEATDDKSRFGILPGLILDFTLFPGLYIHDDLDISDDLQTTPAMVWLNGEDEWEYEFLHAVAVHQVESCLGQGEQIMLAYDKTGLYFHPLLAEKITSSEPLPRLHRQL</sequence>
<accession>U3AAS8</accession>
<protein>
    <submittedName>
        <fullName evidence="1">Uncharacterized protein</fullName>
    </submittedName>
</protein>
<organism evidence="1 2">
    <name type="scientific">Vibrio azureus NBRC 104587</name>
    <dbReference type="NCBI Taxonomy" id="1219077"/>
    <lineage>
        <taxon>Bacteria</taxon>
        <taxon>Pseudomonadati</taxon>
        <taxon>Pseudomonadota</taxon>
        <taxon>Gammaproteobacteria</taxon>
        <taxon>Vibrionales</taxon>
        <taxon>Vibrionaceae</taxon>
        <taxon>Vibrio</taxon>
    </lineage>
</organism>
<dbReference type="EMBL" id="BATL01000059">
    <property type="protein sequence ID" value="GAD77046.1"/>
    <property type="molecule type" value="Genomic_DNA"/>
</dbReference>
<dbReference type="Proteomes" id="UP000016567">
    <property type="component" value="Unassembled WGS sequence"/>
</dbReference>
<reference evidence="1 2" key="1">
    <citation type="submission" date="2013-09" db="EMBL/GenBank/DDBJ databases">
        <title>Whole genome shotgun sequence of Vibrio azureus NBRC 104587.</title>
        <authorList>
            <person name="Isaki S."/>
            <person name="Hosoyama A."/>
            <person name="Numata M."/>
            <person name="Hashimoto M."/>
            <person name="Hosoyama Y."/>
            <person name="Tsuchikane K."/>
            <person name="Noguchi M."/>
            <person name="Hirakata S."/>
            <person name="Ichikawa N."/>
            <person name="Ohji S."/>
            <person name="Yamazoe A."/>
            <person name="Fujita N."/>
        </authorList>
    </citation>
    <scope>NUCLEOTIDE SEQUENCE [LARGE SCALE GENOMIC DNA]</scope>
    <source>
        <strain evidence="1 2">NBRC 104587</strain>
    </source>
</reference>
<gene>
    <name evidence="1" type="ORF">VAZ01S_059_00050</name>
</gene>
<dbReference type="AlphaFoldDB" id="U3AAS8"/>
<keyword evidence="2" id="KW-1185">Reference proteome</keyword>